<dbReference type="Proteomes" id="UP000070463">
    <property type="component" value="Unassembled WGS sequence"/>
</dbReference>
<evidence type="ECO:0000313" key="2">
    <source>
        <dbReference type="EMBL" id="KXA94741.1"/>
    </source>
</evidence>
<gene>
    <name evidence="2" type="ORF">AKJ37_07345</name>
</gene>
<dbReference type="GO" id="GO:0006355">
    <property type="term" value="P:regulation of DNA-templated transcription"/>
    <property type="evidence" value="ECO:0007669"/>
    <property type="project" value="InterPro"/>
</dbReference>
<comment type="caution">
    <text evidence="2">The sequence shown here is derived from an EMBL/GenBank/DDBJ whole genome shotgun (WGS) entry which is preliminary data.</text>
</comment>
<evidence type="ECO:0000313" key="3">
    <source>
        <dbReference type="Proteomes" id="UP000070463"/>
    </source>
</evidence>
<accession>A0A133UKM8</accession>
<proteinExistence type="predicted"/>
<feature type="domain" description="Ribbon-helix-helix protein CopG" evidence="1">
    <location>
        <begin position="2"/>
        <end position="40"/>
    </location>
</feature>
<protein>
    <recommendedName>
        <fullName evidence="1">Ribbon-helix-helix protein CopG domain-containing protein</fullName>
    </recommendedName>
</protein>
<sequence>MKNLQVRIKDEKKKELDKLADALGTSRSEILRRVIDDGLKDTKMKIGAEKILEKEFSLSRAAEFSGVSLHRMAEYLADRGISYFRQSPQEAEQDMKTAKKWVNND</sequence>
<dbReference type="Pfam" id="PF01402">
    <property type="entry name" value="RHH_1"/>
    <property type="match status" value="1"/>
</dbReference>
<keyword evidence="3" id="KW-1185">Reference proteome</keyword>
<evidence type="ECO:0000259" key="1">
    <source>
        <dbReference type="Pfam" id="PF01402"/>
    </source>
</evidence>
<dbReference type="InterPro" id="IPR013321">
    <property type="entry name" value="Arc_rbn_hlx_hlx"/>
</dbReference>
<dbReference type="EMBL" id="LHXR01000169">
    <property type="protein sequence ID" value="KXA94741.1"/>
    <property type="molecule type" value="Genomic_DNA"/>
</dbReference>
<dbReference type="AlphaFoldDB" id="A0A133UKM8"/>
<organism evidence="2 3">
    <name type="scientific">candidate division MSBL1 archaeon SCGC-AAA259I09</name>
    <dbReference type="NCBI Taxonomy" id="1698267"/>
    <lineage>
        <taxon>Archaea</taxon>
        <taxon>Methanobacteriati</taxon>
        <taxon>Methanobacteriota</taxon>
        <taxon>candidate division MSBL1</taxon>
    </lineage>
</organism>
<dbReference type="Gene3D" id="1.10.1220.10">
    <property type="entry name" value="Met repressor-like"/>
    <property type="match status" value="1"/>
</dbReference>
<dbReference type="InterPro" id="IPR002145">
    <property type="entry name" value="CopG"/>
</dbReference>
<reference evidence="2 3" key="1">
    <citation type="journal article" date="2016" name="Sci. Rep.">
        <title>Metabolic traits of an uncultured archaeal lineage -MSBL1- from brine pools of the Red Sea.</title>
        <authorList>
            <person name="Mwirichia R."/>
            <person name="Alam I."/>
            <person name="Rashid M."/>
            <person name="Vinu M."/>
            <person name="Ba-Alawi W."/>
            <person name="Anthony Kamau A."/>
            <person name="Kamanda Ngugi D."/>
            <person name="Goker M."/>
            <person name="Klenk H.P."/>
            <person name="Bajic V."/>
            <person name="Stingl U."/>
        </authorList>
    </citation>
    <scope>NUCLEOTIDE SEQUENCE [LARGE SCALE GENOMIC DNA]</scope>
    <source>
        <strain evidence="2">SCGC-AAA259I09</strain>
    </source>
</reference>
<name>A0A133UKM8_9EURY</name>